<gene>
    <name evidence="10" type="ORF">Cvel_32543</name>
</gene>
<evidence type="ECO:0000259" key="9">
    <source>
        <dbReference type="Pfam" id="PF17801"/>
    </source>
</evidence>
<dbReference type="InterPro" id="IPR002241">
    <property type="entry name" value="Glyco_hydro_27"/>
</dbReference>
<comment type="catalytic activity">
    <reaction evidence="1 7">
        <text>Hydrolysis of terminal, non-reducing alpha-D-galactose residues in alpha-D-galactosides, including galactose oligosaccharides, galactomannans and galactolipids.</text>
        <dbReference type="EC" id="3.2.1.22"/>
    </reaction>
</comment>
<feature type="compositionally biased region" description="Basic and acidic residues" evidence="8">
    <location>
        <begin position="322"/>
        <end position="347"/>
    </location>
</feature>
<evidence type="ECO:0000256" key="7">
    <source>
        <dbReference type="RuleBase" id="RU361168"/>
    </source>
</evidence>
<organism evidence="10">
    <name type="scientific">Chromera velia CCMP2878</name>
    <dbReference type="NCBI Taxonomy" id="1169474"/>
    <lineage>
        <taxon>Eukaryota</taxon>
        <taxon>Sar</taxon>
        <taxon>Alveolata</taxon>
        <taxon>Colpodellida</taxon>
        <taxon>Chromeraceae</taxon>
        <taxon>Chromera</taxon>
    </lineage>
</organism>
<dbReference type="GO" id="GO:0004557">
    <property type="term" value="F:alpha-galactosidase activity"/>
    <property type="evidence" value="ECO:0007669"/>
    <property type="project" value="UniProtKB-EC"/>
</dbReference>
<evidence type="ECO:0000256" key="5">
    <source>
        <dbReference type="ARBA" id="ARBA00022801"/>
    </source>
</evidence>
<keyword evidence="4" id="KW-0732">Signal</keyword>
<dbReference type="SUPFAM" id="SSF51445">
    <property type="entry name" value="(Trans)glycosidases"/>
    <property type="match status" value="1"/>
</dbReference>
<dbReference type="GO" id="GO:0016139">
    <property type="term" value="P:glycoside catabolic process"/>
    <property type="evidence" value="ECO:0007669"/>
    <property type="project" value="TreeGrafter"/>
</dbReference>
<dbReference type="Gene3D" id="3.20.20.70">
    <property type="entry name" value="Aldolase class I"/>
    <property type="match status" value="1"/>
</dbReference>
<evidence type="ECO:0000256" key="3">
    <source>
        <dbReference type="ARBA" id="ARBA00012755"/>
    </source>
</evidence>
<keyword evidence="6 7" id="KW-0326">Glycosidase</keyword>
<dbReference type="PANTHER" id="PTHR11452:SF83">
    <property type="entry name" value="ALPHA-GALACTOSIDASE"/>
    <property type="match status" value="1"/>
</dbReference>
<dbReference type="InterPro" id="IPR041233">
    <property type="entry name" value="Melibiase_C"/>
</dbReference>
<dbReference type="EMBL" id="CDMZ01004121">
    <property type="protein sequence ID" value="CEM48709.1"/>
    <property type="molecule type" value="Genomic_DNA"/>
</dbReference>
<dbReference type="VEuPathDB" id="CryptoDB:Cvel_32543"/>
<evidence type="ECO:0000256" key="2">
    <source>
        <dbReference type="ARBA" id="ARBA00009743"/>
    </source>
</evidence>
<sequence length="355" mass="39530">MRDYYSKWSSALVETGRDIVFSCSWPAYVGGDKALREFPWGYISRICNLWRLYDDINPSWGSLLDIMKHWRNTQDYLITAHGPSALNDPDMLEVGNPEVPATQARAQMSVWSVLAAPLLMGHDVRKMDAQSLAILSNDEVIAVNQDLLVRQGKFVRFLPSPSSSAGEATTLAVWRRELFNGDVAVAVVNEGEEKQSAEISWSEDLSVDPKTPFRIRDLWGHLWVTAGARGGLKVSVDPHDAVFLRFVPDPLAPSASSVRGHSRGVFSSWASELSGEGVSRTVLPSEEIGSRVDLAALAARSDPAEIRWREEGRARWQAAAKSGERKEERETGDEEGTKREERERKEPSVPVVLEM</sequence>
<feature type="domain" description="Alpha galactosidase C-terminal" evidence="9">
    <location>
        <begin position="170"/>
        <end position="246"/>
    </location>
</feature>
<name>A0A0G4HW64_9ALVE</name>
<dbReference type="Gene3D" id="2.60.40.1180">
    <property type="entry name" value="Golgi alpha-mannosidase II"/>
    <property type="match status" value="1"/>
</dbReference>
<dbReference type="PANTHER" id="PTHR11452">
    <property type="entry name" value="ALPHA-GALACTOSIDASE/ALPHA-N-ACETYLGALACTOSAMINIDASE"/>
    <property type="match status" value="1"/>
</dbReference>
<evidence type="ECO:0000256" key="6">
    <source>
        <dbReference type="ARBA" id="ARBA00023295"/>
    </source>
</evidence>
<dbReference type="PRINTS" id="PR00740">
    <property type="entry name" value="GLHYDRLASE27"/>
</dbReference>
<accession>A0A0G4HW64</accession>
<dbReference type="Pfam" id="PF17801">
    <property type="entry name" value="Melibiase_C"/>
    <property type="match status" value="1"/>
</dbReference>
<dbReference type="GO" id="GO:0005737">
    <property type="term" value="C:cytoplasm"/>
    <property type="evidence" value="ECO:0007669"/>
    <property type="project" value="TreeGrafter"/>
</dbReference>
<dbReference type="CDD" id="cd14792">
    <property type="entry name" value="GH27"/>
    <property type="match status" value="1"/>
</dbReference>
<evidence type="ECO:0000256" key="1">
    <source>
        <dbReference type="ARBA" id="ARBA00001255"/>
    </source>
</evidence>
<dbReference type="AlphaFoldDB" id="A0A0G4HW64"/>
<dbReference type="InterPro" id="IPR013785">
    <property type="entry name" value="Aldolase_TIM"/>
</dbReference>
<dbReference type="GO" id="GO:0009311">
    <property type="term" value="P:oligosaccharide metabolic process"/>
    <property type="evidence" value="ECO:0007669"/>
    <property type="project" value="TreeGrafter"/>
</dbReference>
<dbReference type="Pfam" id="PF16499">
    <property type="entry name" value="Melibiase_2"/>
    <property type="match status" value="1"/>
</dbReference>
<dbReference type="InterPro" id="IPR013780">
    <property type="entry name" value="Glyco_hydro_b"/>
</dbReference>
<evidence type="ECO:0000256" key="8">
    <source>
        <dbReference type="SAM" id="MobiDB-lite"/>
    </source>
</evidence>
<keyword evidence="7" id="KW-1015">Disulfide bond</keyword>
<evidence type="ECO:0000313" key="10">
    <source>
        <dbReference type="EMBL" id="CEM48709.1"/>
    </source>
</evidence>
<protein>
    <recommendedName>
        <fullName evidence="3 7">Alpha-galactosidase</fullName>
        <ecNumber evidence="3 7">3.2.1.22</ecNumber>
    </recommendedName>
    <alternativeName>
        <fullName evidence="7">Melibiase</fullName>
    </alternativeName>
</protein>
<dbReference type="SUPFAM" id="SSF51011">
    <property type="entry name" value="Glycosyl hydrolase domain"/>
    <property type="match status" value="1"/>
</dbReference>
<reference evidence="10" key="1">
    <citation type="submission" date="2014-11" db="EMBL/GenBank/DDBJ databases">
        <authorList>
            <person name="Otto D Thomas"/>
            <person name="Naeem Raeece"/>
        </authorList>
    </citation>
    <scope>NUCLEOTIDE SEQUENCE</scope>
</reference>
<proteinExistence type="inferred from homology"/>
<dbReference type="PhylomeDB" id="A0A0G4HW64"/>
<evidence type="ECO:0000256" key="4">
    <source>
        <dbReference type="ARBA" id="ARBA00022729"/>
    </source>
</evidence>
<feature type="region of interest" description="Disordered" evidence="8">
    <location>
        <begin position="310"/>
        <end position="355"/>
    </location>
</feature>
<dbReference type="InterPro" id="IPR017853">
    <property type="entry name" value="GH"/>
</dbReference>
<dbReference type="EC" id="3.2.1.22" evidence="3 7"/>
<keyword evidence="5 7" id="KW-0378">Hydrolase</keyword>
<comment type="similarity">
    <text evidence="2 7">Belongs to the glycosyl hydrolase 27 family.</text>
</comment>